<reference evidence="2" key="1">
    <citation type="submission" date="2020-02" db="EMBL/GenBank/DDBJ databases">
        <authorList>
            <person name="Scholz U."/>
            <person name="Mascher M."/>
            <person name="Fiebig A."/>
        </authorList>
    </citation>
    <scope>NUCLEOTIDE SEQUENCE</scope>
</reference>
<gene>
    <name evidence="2" type="ORF">SI8410_04005235</name>
</gene>
<proteinExistence type="predicted"/>
<evidence type="ECO:0000313" key="3">
    <source>
        <dbReference type="Proteomes" id="UP000663760"/>
    </source>
</evidence>
<dbReference type="Proteomes" id="UP000663760">
    <property type="component" value="Chromosome 4"/>
</dbReference>
<name>A0A7I8KBJ5_SPIIN</name>
<evidence type="ECO:0000256" key="1">
    <source>
        <dbReference type="SAM" id="MobiDB-lite"/>
    </source>
</evidence>
<dbReference type="EMBL" id="LR746267">
    <property type="protein sequence ID" value="CAA7394574.1"/>
    <property type="molecule type" value="Genomic_DNA"/>
</dbReference>
<evidence type="ECO:0000313" key="2">
    <source>
        <dbReference type="EMBL" id="CAA7394574.1"/>
    </source>
</evidence>
<organism evidence="2 3">
    <name type="scientific">Spirodela intermedia</name>
    <name type="common">Intermediate duckweed</name>
    <dbReference type="NCBI Taxonomy" id="51605"/>
    <lineage>
        <taxon>Eukaryota</taxon>
        <taxon>Viridiplantae</taxon>
        <taxon>Streptophyta</taxon>
        <taxon>Embryophyta</taxon>
        <taxon>Tracheophyta</taxon>
        <taxon>Spermatophyta</taxon>
        <taxon>Magnoliopsida</taxon>
        <taxon>Liliopsida</taxon>
        <taxon>Araceae</taxon>
        <taxon>Lemnoideae</taxon>
        <taxon>Spirodela</taxon>
    </lineage>
</organism>
<feature type="compositionally biased region" description="Basic and acidic residues" evidence="1">
    <location>
        <begin position="14"/>
        <end position="30"/>
    </location>
</feature>
<feature type="region of interest" description="Disordered" evidence="1">
    <location>
        <begin position="1"/>
        <end position="30"/>
    </location>
</feature>
<sequence length="30" mass="3666">MGFMLDDSPACIHQSERERERETDRQRSER</sequence>
<dbReference type="AlphaFoldDB" id="A0A7I8KBJ5"/>
<protein>
    <submittedName>
        <fullName evidence="2">Uncharacterized protein</fullName>
    </submittedName>
</protein>
<keyword evidence="3" id="KW-1185">Reference proteome</keyword>
<accession>A0A7I8KBJ5</accession>